<keyword evidence="1" id="KW-1133">Transmembrane helix</keyword>
<evidence type="ECO:0000313" key="2">
    <source>
        <dbReference type="EMBL" id="KJA15536.1"/>
    </source>
</evidence>
<reference evidence="3" key="1">
    <citation type="submission" date="2014-04" db="EMBL/GenBank/DDBJ databases">
        <title>Evolutionary Origins and Diversification of the Mycorrhizal Mutualists.</title>
        <authorList>
            <consortium name="DOE Joint Genome Institute"/>
            <consortium name="Mycorrhizal Genomics Consortium"/>
            <person name="Kohler A."/>
            <person name="Kuo A."/>
            <person name="Nagy L.G."/>
            <person name="Floudas D."/>
            <person name="Copeland A."/>
            <person name="Barry K.W."/>
            <person name="Cichocki N."/>
            <person name="Veneault-Fourrey C."/>
            <person name="LaButti K."/>
            <person name="Lindquist E.A."/>
            <person name="Lipzen A."/>
            <person name="Lundell T."/>
            <person name="Morin E."/>
            <person name="Murat C."/>
            <person name="Riley R."/>
            <person name="Ohm R."/>
            <person name="Sun H."/>
            <person name="Tunlid A."/>
            <person name="Henrissat B."/>
            <person name="Grigoriev I.V."/>
            <person name="Hibbett D.S."/>
            <person name="Martin F."/>
        </authorList>
    </citation>
    <scope>NUCLEOTIDE SEQUENCE [LARGE SCALE GENOMIC DNA]</scope>
    <source>
        <strain evidence="3">FD-334 SS-4</strain>
    </source>
</reference>
<protein>
    <submittedName>
        <fullName evidence="2">Uncharacterized protein</fullName>
    </submittedName>
</protein>
<keyword evidence="3" id="KW-1185">Reference proteome</keyword>
<keyword evidence="1" id="KW-0472">Membrane</keyword>
<organism evidence="2 3">
    <name type="scientific">Hypholoma sublateritium (strain FD-334 SS-4)</name>
    <dbReference type="NCBI Taxonomy" id="945553"/>
    <lineage>
        <taxon>Eukaryota</taxon>
        <taxon>Fungi</taxon>
        <taxon>Dikarya</taxon>
        <taxon>Basidiomycota</taxon>
        <taxon>Agaricomycotina</taxon>
        <taxon>Agaricomycetes</taxon>
        <taxon>Agaricomycetidae</taxon>
        <taxon>Agaricales</taxon>
        <taxon>Agaricineae</taxon>
        <taxon>Strophariaceae</taxon>
        <taxon>Hypholoma</taxon>
    </lineage>
</organism>
<proteinExistence type="predicted"/>
<feature type="transmembrane region" description="Helical" evidence="1">
    <location>
        <begin position="31"/>
        <end position="56"/>
    </location>
</feature>
<dbReference type="Proteomes" id="UP000054270">
    <property type="component" value="Unassembled WGS sequence"/>
</dbReference>
<name>A0A0D2NFT3_HYPSF</name>
<dbReference type="EMBL" id="KN817642">
    <property type="protein sequence ID" value="KJA15536.1"/>
    <property type="molecule type" value="Genomic_DNA"/>
</dbReference>
<evidence type="ECO:0000313" key="3">
    <source>
        <dbReference type="Proteomes" id="UP000054270"/>
    </source>
</evidence>
<gene>
    <name evidence="2" type="ORF">HYPSUDRAFT_365051</name>
</gene>
<keyword evidence="1" id="KW-0812">Transmembrane</keyword>
<evidence type="ECO:0000256" key="1">
    <source>
        <dbReference type="SAM" id="Phobius"/>
    </source>
</evidence>
<dbReference type="AlphaFoldDB" id="A0A0D2NFT3"/>
<sequence length="58" mass="6584">MWGDGGITRARTASLYQEYYDQPGEGQPGEVAYTLGMLIAAIHRLLVLAFTTNWLFRY</sequence>
<accession>A0A0D2NFT3</accession>